<reference evidence="2 3" key="1">
    <citation type="submission" date="2020-08" db="EMBL/GenBank/DDBJ databases">
        <title>The Agave Microbiome: Exploring the role of microbial communities in plant adaptations to desert environments.</title>
        <authorList>
            <person name="Partida-Martinez L.P."/>
        </authorList>
    </citation>
    <scope>NUCLEOTIDE SEQUENCE [LARGE SCALE GENOMIC DNA]</scope>
    <source>
        <strain evidence="2 3">AS3.12</strain>
    </source>
</reference>
<keyword evidence="1" id="KW-1133">Transmembrane helix</keyword>
<accession>A0A7X0MRL6</accession>
<name>A0A7X0MRL6_9HYPH</name>
<keyword evidence="3" id="KW-1185">Reference proteome</keyword>
<dbReference type="AlphaFoldDB" id="A0A7X0MRL6"/>
<evidence type="ECO:0000313" key="2">
    <source>
        <dbReference type="EMBL" id="MBB6508997.1"/>
    </source>
</evidence>
<evidence type="ECO:0000313" key="3">
    <source>
        <dbReference type="Proteomes" id="UP000585437"/>
    </source>
</evidence>
<evidence type="ECO:0000256" key="1">
    <source>
        <dbReference type="SAM" id="Phobius"/>
    </source>
</evidence>
<proteinExistence type="predicted"/>
<dbReference type="Proteomes" id="UP000585437">
    <property type="component" value="Unassembled WGS sequence"/>
</dbReference>
<organism evidence="2 3">
    <name type="scientific">Rhizobium soli</name>
    <dbReference type="NCBI Taxonomy" id="424798"/>
    <lineage>
        <taxon>Bacteria</taxon>
        <taxon>Pseudomonadati</taxon>
        <taxon>Pseudomonadota</taxon>
        <taxon>Alphaproteobacteria</taxon>
        <taxon>Hyphomicrobiales</taxon>
        <taxon>Rhizobiaceae</taxon>
        <taxon>Rhizobium/Agrobacterium group</taxon>
        <taxon>Rhizobium</taxon>
    </lineage>
</organism>
<dbReference type="EMBL" id="JACHBU010000004">
    <property type="protein sequence ID" value="MBB6508997.1"/>
    <property type="molecule type" value="Genomic_DNA"/>
</dbReference>
<feature type="transmembrane region" description="Helical" evidence="1">
    <location>
        <begin position="29"/>
        <end position="51"/>
    </location>
</feature>
<dbReference type="RefSeq" id="WP_162759515.1">
    <property type="nucleotide sequence ID" value="NZ_JACHBU010000004.1"/>
</dbReference>
<keyword evidence="1" id="KW-0472">Membrane</keyword>
<protein>
    <submittedName>
        <fullName evidence="2">Uncharacterized protein</fullName>
    </submittedName>
</protein>
<sequence length="54" mass="5610">MILSKLQGSRRITPSANVIPKNAVATVRYTMVATVVMGLAGTVPVITMGVARAP</sequence>
<comment type="caution">
    <text evidence="2">The sequence shown here is derived from an EMBL/GenBank/DDBJ whole genome shotgun (WGS) entry which is preliminary data.</text>
</comment>
<keyword evidence="1" id="KW-0812">Transmembrane</keyword>
<gene>
    <name evidence="2" type="ORF">F4695_002354</name>
</gene>